<dbReference type="InterPro" id="IPR002941">
    <property type="entry name" value="DNA_methylase_N4/N6"/>
</dbReference>
<keyword evidence="3 7" id="KW-0489">Methyltransferase</keyword>
<protein>
    <recommendedName>
        <fullName evidence="2">site-specific DNA-methyltransferase (adenine-specific)</fullName>
        <ecNumber evidence="2">2.1.1.72</ecNumber>
    </recommendedName>
</protein>
<dbReference type="GO" id="GO:0008170">
    <property type="term" value="F:N-methyltransferase activity"/>
    <property type="evidence" value="ECO:0007669"/>
    <property type="project" value="InterPro"/>
</dbReference>
<keyword evidence="4 7" id="KW-0808">Transferase</keyword>
<reference evidence="7 8" key="1">
    <citation type="submission" date="2018-08" db="EMBL/GenBank/DDBJ databases">
        <title>Henriciella mobilis sp. nov., isolated from seawater.</title>
        <authorList>
            <person name="Cheng H."/>
            <person name="Wu Y.-H."/>
            <person name="Xu X.-W."/>
            <person name="Guo L.-L."/>
        </authorList>
    </citation>
    <scope>NUCLEOTIDE SEQUENCE [LARGE SCALE GENOMIC DNA]</scope>
    <source>
        <strain evidence="7 8">CCUG66934</strain>
    </source>
</reference>
<dbReference type="EC" id="2.1.1.72" evidence="2"/>
<evidence type="ECO:0000256" key="5">
    <source>
        <dbReference type="ARBA" id="ARBA00047942"/>
    </source>
</evidence>
<feature type="domain" description="DNA methylase N-4/N-6" evidence="6">
    <location>
        <begin position="439"/>
        <end position="511"/>
    </location>
</feature>
<gene>
    <name evidence="7" type="ORF">D1224_06865</name>
</gene>
<dbReference type="Proteomes" id="UP000265431">
    <property type="component" value="Unassembled WGS sequence"/>
</dbReference>
<name>A0A399R0G8_9PROT</name>
<dbReference type="Gene3D" id="3.40.50.150">
    <property type="entry name" value="Vaccinia Virus protein VP39"/>
    <property type="match status" value="1"/>
</dbReference>
<dbReference type="GO" id="GO:0009007">
    <property type="term" value="F:site-specific DNA-methyltransferase (adenine-specific) activity"/>
    <property type="evidence" value="ECO:0007669"/>
    <property type="project" value="UniProtKB-EC"/>
</dbReference>
<organism evidence="7 8">
    <name type="scientific">Henriciella barbarensis</name>
    <dbReference type="NCBI Taxonomy" id="86342"/>
    <lineage>
        <taxon>Bacteria</taxon>
        <taxon>Pseudomonadati</taxon>
        <taxon>Pseudomonadota</taxon>
        <taxon>Alphaproteobacteria</taxon>
        <taxon>Hyphomonadales</taxon>
        <taxon>Hyphomonadaceae</taxon>
        <taxon>Henriciella</taxon>
    </lineage>
</organism>
<evidence type="ECO:0000256" key="1">
    <source>
        <dbReference type="ARBA" id="ARBA00006594"/>
    </source>
</evidence>
<keyword evidence="8" id="KW-1185">Reference proteome</keyword>
<evidence type="ECO:0000256" key="3">
    <source>
        <dbReference type="ARBA" id="ARBA00022603"/>
    </source>
</evidence>
<dbReference type="Pfam" id="PF01555">
    <property type="entry name" value="N6_N4_Mtase"/>
    <property type="match status" value="2"/>
</dbReference>
<dbReference type="InterPro" id="IPR001091">
    <property type="entry name" value="RM_Methyltransferase"/>
</dbReference>
<comment type="similarity">
    <text evidence="1">Belongs to the N(4)/N(6)-methyltransferase family.</text>
</comment>
<feature type="domain" description="DNA methylase N-4/N-6" evidence="6">
    <location>
        <begin position="162"/>
        <end position="267"/>
    </location>
</feature>
<sequence length="710" mass="79619">MSRLTDLIAQAKAKDADLGRELEREFKTLASRRSFGLNFERHRPESVELPGRPIRRGDKVRVLPKRGDTSKGDQHLWRVNRIQRADGARLAHLTAFDGQDDETLIVDAADLVVVAEFRDYIYPGLVSTGKVERGGEKPFHTVINGENFHALEALTYTHRGKIDAIYIDPPYNTGAKDWKYNNDYVEGDDLYRHSKWLAFMERRLLVARELLNPENSVLIVTIDEKEYLRLGLLLEQTFPEARMQMISASINPAAVARAGYFGRSDEYYFVLMIGNAGVEPLSLGEEWITTKGRTHTGEIRWDLLRKSGSSPTRDGHPETFYPFFLTADGKRFHSVGEPIGVGADRNATVAPEGTIAVWPIRQDGSEGRWRLKPATARRVLEEGGLKIGALKGETTPIYYLATGERQKITDGTYEVLGRREDGSVVTSTLDTTNRVTVPGSQWRIGSHDATQYGTRLLIKFLPDRRFPFPKSLFAVEDVLRFFVSAKSNAIVLDFFSGSGTTAHAVMRLNKQDGGRRQCISVTNNEVAADEQKALCEAGLRPGDTDWEKWGICDHITKPRIAAAITGKTPDGKPIKGDYKFTDEFPMADGFEENAEFFTLTYETPVSVSHNKAFARIAPLLWMKAGSEGRRIEALPQAGWDVADTYGLLTDLDQADAYCAVIKDNGTIRIAYIVTDDERRFQAVAQDLPDGVEPVRLYESYLTNFRFSMGR</sequence>
<dbReference type="GO" id="GO:0003677">
    <property type="term" value="F:DNA binding"/>
    <property type="evidence" value="ECO:0007669"/>
    <property type="project" value="InterPro"/>
</dbReference>
<dbReference type="PRINTS" id="PR00508">
    <property type="entry name" value="S21N4MTFRASE"/>
</dbReference>
<evidence type="ECO:0000313" key="7">
    <source>
        <dbReference type="EMBL" id="RIJ23964.1"/>
    </source>
</evidence>
<dbReference type="EMBL" id="QWGB01000005">
    <property type="protein sequence ID" value="RIJ23964.1"/>
    <property type="molecule type" value="Genomic_DNA"/>
</dbReference>
<dbReference type="RefSeq" id="WP_119379153.1">
    <property type="nucleotide sequence ID" value="NZ_QWGB01000005.1"/>
</dbReference>
<accession>A0A399R0G8</accession>
<dbReference type="GO" id="GO:0032259">
    <property type="term" value="P:methylation"/>
    <property type="evidence" value="ECO:0007669"/>
    <property type="project" value="UniProtKB-KW"/>
</dbReference>
<evidence type="ECO:0000259" key="6">
    <source>
        <dbReference type="Pfam" id="PF01555"/>
    </source>
</evidence>
<dbReference type="InterPro" id="IPR029063">
    <property type="entry name" value="SAM-dependent_MTases_sf"/>
</dbReference>
<evidence type="ECO:0000256" key="4">
    <source>
        <dbReference type="ARBA" id="ARBA00022679"/>
    </source>
</evidence>
<evidence type="ECO:0000313" key="8">
    <source>
        <dbReference type="Proteomes" id="UP000265431"/>
    </source>
</evidence>
<comment type="catalytic activity">
    <reaction evidence="5">
        <text>a 2'-deoxyadenosine in DNA + S-adenosyl-L-methionine = an N(6)-methyl-2'-deoxyadenosine in DNA + S-adenosyl-L-homocysteine + H(+)</text>
        <dbReference type="Rhea" id="RHEA:15197"/>
        <dbReference type="Rhea" id="RHEA-COMP:12418"/>
        <dbReference type="Rhea" id="RHEA-COMP:12419"/>
        <dbReference type="ChEBI" id="CHEBI:15378"/>
        <dbReference type="ChEBI" id="CHEBI:57856"/>
        <dbReference type="ChEBI" id="CHEBI:59789"/>
        <dbReference type="ChEBI" id="CHEBI:90615"/>
        <dbReference type="ChEBI" id="CHEBI:90616"/>
        <dbReference type="EC" id="2.1.1.72"/>
    </reaction>
</comment>
<dbReference type="PROSITE" id="PS00092">
    <property type="entry name" value="N6_MTASE"/>
    <property type="match status" value="1"/>
</dbReference>
<dbReference type="OrthoDB" id="9816043at2"/>
<proteinExistence type="inferred from homology"/>
<dbReference type="InterPro" id="IPR002052">
    <property type="entry name" value="DNA_methylase_N6_adenine_CS"/>
</dbReference>
<evidence type="ECO:0000256" key="2">
    <source>
        <dbReference type="ARBA" id="ARBA00011900"/>
    </source>
</evidence>
<comment type="caution">
    <text evidence="7">The sequence shown here is derived from an EMBL/GenBank/DDBJ whole genome shotgun (WGS) entry which is preliminary data.</text>
</comment>
<dbReference type="SUPFAM" id="SSF53335">
    <property type="entry name" value="S-adenosyl-L-methionine-dependent methyltransferases"/>
    <property type="match status" value="1"/>
</dbReference>
<dbReference type="AlphaFoldDB" id="A0A399R0G8"/>